<comment type="caution">
    <text evidence="4">The sequence shown here is derived from an EMBL/GenBank/DDBJ whole genome shotgun (WGS) entry which is preliminary data.</text>
</comment>
<dbReference type="CDD" id="cd00882">
    <property type="entry name" value="Ras_like_GTPase"/>
    <property type="match status" value="1"/>
</dbReference>
<name>X6L778_RETFI</name>
<dbReference type="InterPro" id="IPR027417">
    <property type="entry name" value="P-loop_NTPase"/>
</dbReference>
<dbReference type="GO" id="GO:0005525">
    <property type="term" value="F:GTP binding"/>
    <property type="evidence" value="ECO:0007669"/>
    <property type="project" value="InterPro"/>
</dbReference>
<keyword evidence="1" id="KW-0547">Nucleotide-binding</keyword>
<evidence type="ECO:0000259" key="3">
    <source>
        <dbReference type="Pfam" id="PF04548"/>
    </source>
</evidence>
<protein>
    <recommendedName>
        <fullName evidence="3">AIG1-type G domain-containing protein</fullName>
    </recommendedName>
</protein>
<evidence type="ECO:0000313" key="5">
    <source>
        <dbReference type="Proteomes" id="UP000023152"/>
    </source>
</evidence>
<feature type="coiled-coil region" evidence="2">
    <location>
        <begin position="289"/>
        <end position="316"/>
    </location>
</feature>
<dbReference type="AlphaFoldDB" id="X6L778"/>
<dbReference type="EMBL" id="ASPP01050627">
    <property type="protein sequence ID" value="ETN97155.1"/>
    <property type="molecule type" value="Genomic_DNA"/>
</dbReference>
<feature type="domain" description="AIG1-type G" evidence="3">
    <location>
        <begin position="32"/>
        <end position="186"/>
    </location>
</feature>
<evidence type="ECO:0000313" key="4">
    <source>
        <dbReference type="EMBL" id="ETN97155.1"/>
    </source>
</evidence>
<dbReference type="Gene3D" id="3.40.50.300">
    <property type="entry name" value="P-loop containing nucleotide triphosphate hydrolases"/>
    <property type="match status" value="1"/>
</dbReference>
<gene>
    <name evidence="4" type="ORF">RFI_40377</name>
</gene>
<dbReference type="Proteomes" id="UP000023152">
    <property type="component" value="Unassembled WGS sequence"/>
</dbReference>
<proteinExistence type="predicted"/>
<dbReference type="PANTHER" id="PTHR32046:SF14">
    <property type="match status" value="1"/>
</dbReference>
<keyword evidence="2" id="KW-0175">Coiled coil</keyword>
<dbReference type="InterPro" id="IPR006703">
    <property type="entry name" value="G_AIG1"/>
</dbReference>
<dbReference type="Pfam" id="PF04548">
    <property type="entry name" value="AIG1"/>
    <property type="match status" value="1"/>
</dbReference>
<evidence type="ECO:0000256" key="1">
    <source>
        <dbReference type="ARBA" id="ARBA00022741"/>
    </source>
</evidence>
<dbReference type="PANTHER" id="PTHR32046">
    <property type="entry name" value="G DOMAIN-CONTAINING PROTEIN"/>
    <property type="match status" value="1"/>
</dbReference>
<organism evidence="4 5">
    <name type="scientific">Reticulomyxa filosa</name>
    <dbReference type="NCBI Taxonomy" id="46433"/>
    <lineage>
        <taxon>Eukaryota</taxon>
        <taxon>Sar</taxon>
        <taxon>Rhizaria</taxon>
        <taxon>Retaria</taxon>
        <taxon>Foraminifera</taxon>
        <taxon>Monothalamids</taxon>
        <taxon>Reticulomyxidae</taxon>
        <taxon>Reticulomyxa</taxon>
    </lineage>
</organism>
<sequence>MKGLLLKREKEKGDIVAPFQKKPYKDVGKQNKTIMVIGETGTGKTTLLNSMMNYLWDVGFEEDVRYKLIIEDSEKAKCQFQSQTDNVTSYHLAPPVLPYTLTVVDTPGFGDTRGLDQDKKIVSQIKQSFEEIIGTVDAVCFVVRSSQSRLTYTQKYIFDCVLSLFGKDIEENIVILLTFADGHQSQAVGALQAHRIPVKHCFQLNNSAFLVHQDPNKPNTTKMQQMFWDMGMQAFGAFFEVLRNKIRLAIFFFIIIILVLPPKSLSMTRQVLKQRETLQVQLQSLQPEVKNSLSVLEQLRNRIQELEANKATIEVSKNYQIRSTIYEWERVSRNDSGYTTICDTCSRTCHEYCSLSDSEKRELKKKYFDATSQKTYVEQIIDGSVKDFASRQKKIFQTIDSIRNIIIELSSIALKPTALNQSDYLDLLIQSEQGEHKPGWEQRQQALRGLKENQKILGDIVLSEKFSPWDQYKNLEKLYPKISIDSYQNEKKGFFGTLFG</sequence>
<dbReference type="OMA" id="TNCKQCH"/>
<dbReference type="SUPFAM" id="SSF52540">
    <property type="entry name" value="P-loop containing nucleoside triphosphate hydrolases"/>
    <property type="match status" value="1"/>
</dbReference>
<accession>X6L778</accession>
<dbReference type="InterPro" id="IPR025662">
    <property type="entry name" value="Sigma_54_int_dom_ATP-bd_1"/>
</dbReference>
<reference evidence="4 5" key="1">
    <citation type="journal article" date="2013" name="Curr. Biol.">
        <title>The Genome of the Foraminiferan Reticulomyxa filosa.</title>
        <authorList>
            <person name="Glockner G."/>
            <person name="Hulsmann N."/>
            <person name="Schleicher M."/>
            <person name="Noegel A.A."/>
            <person name="Eichinger L."/>
            <person name="Gallinger C."/>
            <person name="Pawlowski J."/>
            <person name="Sierra R."/>
            <person name="Euteneuer U."/>
            <person name="Pillet L."/>
            <person name="Moustafa A."/>
            <person name="Platzer M."/>
            <person name="Groth M."/>
            <person name="Szafranski K."/>
            <person name="Schliwa M."/>
        </authorList>
    </citation>
    <scope>NUCLEOTIDE SEQUENCE [LARGE SCALE GENOMIC DNA]</scope>
</reference>
<evidence type="ECO:0000256" key="2">
    <source>
        <dbReference type="SAM" id="Coils"/>
    </source>
</evidence>
<dbReference type="OrthoDB" id="2386367at2759"/>
<keyword evidence="5" id="KW-1185">Reference proteome</keyword>
<dbReference type="PROSITE" id="PS00675">
    <property type="entry name" value="SIGMA54_INTERACT_1"/>
    <property type="match status" value="1"/>
</dbReference>